<dbReference type="Proteomes" id="UP000184932">
    <property type="component" value="Unassembled WGS sequence"/>
</dbReference>
<keyword evidence="11" id="KW-0131">Cell cycle</keyword>
<dbReference type="Pfam" id="PF00512">
    <property type="entry name" value="HisKA"/>
    <property type="match status" value="1"/>
</dbReference>
<dbReference type="EMBL" id="FSRL01000001">
    <property type="protein sequence ID" value="SIO15210.1"/>
    <property type="molecule type" value="Genomic_DNA"/>
</dbReference>
<feature type="coiled-coil region" evidence="13">
    <location>
        <begin position="64"/>
        <end position="94"/>
    </location>
</feature>
<keyword evidence="4 12" id="KW-0597">Phosphoprotein</keyword>
<feature type="modified residue" description="4-aspartylphosphate" evidence="12">
    <location>
        <position position="665"/>
    </location>
</feature>
<comment type="catalytic activity">
    <reaction evidence="1">
        <text>ATP + protein L-histidine = ADP + protein N-phospho-L-histidine.</text>
        <dbReference type="EC" id="2.7.13.3"/>
    </reaction>
</comment>
<dbReference type="CDD" id="cd16922">
    <property type="entry name" value="HATPase_EvgS-ArcB-TorS-like"/>
    <property type="match status" value="1"/>
</dbReference>
<dbReference type="Gene3D" id="1.10.287.130">
    <property type="match status" value="1"/>
</dbReference>
<keyword evidence="18" id="KW-1185">Reference proteome</keyword>
<evidence type="ECO:0000256" key="2">
    <source>
        <dbReference type="ARBA" id="ARBA00004370"/>
    </source>
</evidence>
<organism evidence="17 18">
    <name type="scientific">Vannielia litorea</name>
    <dbReference type="NCBI Taxonomy" id="1217970"/>
    <lineage>
        <taxon>Bacteria</taxon>
        <taxon>Pseudomonadati</taxon>
        <taxon>Pseudomonadota</taxon>
        <taxon>Alphaproteobacteria</taxon>
        <taxon>Rhodobacterales</taxon>
        <taxon>Paracoccaceae</taxon>
        <taxon>Vannielia</taxon>
    </lineage>
</organism>
<evidence type="ECO:0000256" key="6">
    <source>
        <dbReference type="ARBA" id="ARBA00022741"/>
    </source>
</evidence>
<reference evidence="18" key="1">
    <citation type="submission" date="2016-11" db="EMBL/GenBank/DDBJ databases">
        <authorList>
            <person name="Varghese N."/>
            <person name="Submissions S."/>
        </authorList>
    </citation>
    <scope>NUCLEOTIDE SEQUENCE [LARGE SCALE GENOMIC DNA]</scope>
    <source>
        <strain evidence="18">DSM 29440</strain>
    </source>
</reference>
<gene>
    <name evidence="17" type="ORF">SAMN05444002_3109</name>
</gene>
<dbReference type="OrthoDB" id="9801651at2"/>
<evidence type="ECO:0000313" key="17">
    <source>
        <dbReference type="EMBL" id="SIO15210.1"/>
    </source>
</evidence>
<dbReference type="SUPFAM" id="SSF55874">
    <property type="entry name" value="ATPase domain of HSP90 chaperone/DNA topoisomerase II/histidine kinase"/>
    <property type="match status" value="1"/>
</dbReference>
<dbReference type="InterPro" id="IPR036890">
    <property type="entry name" value="HATPase_C_sf"/>
</dbReference>
<evidence type="ECO:0000256" key="4">
    <source>
        <dbReference type="ARBA" id="ARBA00022553"/>
    </source>
</evidence>
<dbReference type="SUPFAM" id="SSF52172">
    <property type="entry name" value="CheY-like"/>
    <property type="match status" value="2"/>
</dbReference>
<evidence type="ECO:0000256" key="5">
    <source>
        <dbReference type="ARBA" id="ARBA00022679"/>
    </source>
</evidence>
<dbReference type="Gene3D" id="3.30.565.10">
    <property type="entry name" value="Histidine kinase-like ATPase, C-terminal domain"/>
    <property type="match status" value="1"/>
</dbReference>
<evidence type="ECO:0000256" key="8">
    <source>
        <dbReference type="ARBA" id="ARBA00022840"/>
    </source>
</evidence>
<evidence type="ECO:0000256" key="9">
    <source>
        <dbReference type="ARBA" id="ARBA00023012"/>
    </source>
</evidence>
<evidence type="ECO:0000313" key="18">
    <source>
        <dbReference type="Proteomes" id="UP000184932"/>
    </source>
</evidence>
<keyword evidence="7" id="KW-0418">Kinase</keyword>
<evidence type="ECO:0000256" key="7">
    <source>
        <dbReference type="ARBA" id="ARBA00022777"/>
    </source>
</evidence>
<dbReference type="AlphaFoldDB" id="A0A1N6H5Z6"/>
<dbReference type="SMART" id="SM00387">
    <property type="entry name" value="HATPase_c"/>
    <property type="match status" value="1"/>
</dbReference>
<dbReference type="PRINTS" id="PR00344">
    <property type="entry name" value="BCTRLSENSOR"/>
</dbReference>
<evidence type="ECO:0000256" key="14">
    <source>
        <dbReference type="SAM" id="MobiDB-lite"/>
    </source>
</evidence>
<protein>
    <recommendedName>
        <fullName evidence="3">histidine kinase</fullName>
        <ecNumber evidence="3">2.7.13.3</ecNumber>
    </recommendedName>
</protein>
<accession>A0A1N6H5Z6</accession>
<evidence type="ECO:0000259" key="15">
    <source>
        <dbReference type="PROSITE" id="PS50109"/>
    </source>
</evidence>
<dbReference type="Pfam" id="PF02518">
    <property type="entry name" value="HATPase_c"/>
    <property type="match status" value="1"/>
</dbReference>
<feature type="domain" description="Response regulatory" evidence="16">
    <location>
        <begin position="616"/>
        <end position="735"/>
    </location>
</feature>
<dbReference type="InterPro" id="IPR003661">
    <property type="entry name" value="HisK_dim/P_dom"/>
</dbReference>
<dbReference type="PANTHER" id="PTHR45339">
    <property type="entry name" value="HYBRID SIGNAL TRANSDUCTION HISTIDINE KINASE J"/>
    <property type="match status" value="1"/>
</dbReference>
<dbReference type="InterPro" id="IPR036097">
    <property type="entry name" value="HisK_dim/P_sf"/>
</dbReference>
<dbReference type="InterPro" id="IPR011006">
    <property type="entry name" value="CheY-like_superfamily"/>
</dbReference>
<dbReference type="CDD" id="cd17546">
    <property type="entry name" value="REC_hyHK_CKI1_RcsC-like"/>
    <property type="match status" value="1"/>
</dbReference>
<dbReference type="FunFam" id="1.10.287.130:FF:000038">
    <property type="entry name" value="Sensory transduction histidine kinase"/>
    <property type="match status" value="1"/>
</dbReference>
<keyword evidence="8" id="KW-0067">ATP-binding</keyword>
<dbReference type="SUPFAM" id="SSF47384">
    <property type="entry name" value="Homodimeric domain of signal transducing histidine kinase"/>
    <property type="match status" value="1"/>
</dbReference>
<dbReference type="Pfam" id="PF12860">
    <property type="entry name" value="PAS_7"/>
    <property type="match status" value="1"/>
</dbReference>
<dbReference type="GO" id="GO:0000155">
    <property type="term" value="F:phosphorelay sensor kinase activity"/>
    <property type="evidence" value="ECO:0007669"/>
    <property type="project" value="InterPro"/>
</dbReference>
<keyword evidence="13" id="KW-0175">Coiled coil</keyword>
<evidence type="ECO:0000256" key="10">
    <source>
        <dbReference type="ARBA" id="ARBA00023136"/>
    </source>
</evidence>
<name>A0A1N6H5Z6_9RHOB</name>
<keyword evidence="9" id="KW-0902">Two-component regulatory system</keyword>
<dbReference type="RefSeq" id="WP_074257048.1">
    <property type="nucleotide sequence ID" value="NZ_FSRL01000001.1"/>
</dbReference>
<evidence type="ECO:0000259" key="16">
    <source>
        <dbReference type="PROSITE" id="PS50110"/>
    </source>
</evidence>
<keyword evidence="10" id="KW-0472">Membrane</keyword>
<dbReference type="GO" id="GO:0005524">
    <property type="term" value="F:ATP binding"/>
    <property type="evidence" value="ECO:0007669"/>
    <property type="project" value="UniProtKB-KW"/>
</dbReference>
<feature type="compositionally biased region" description="Low complexity" evidence="14">
    <location>
        <begin position="745"/>
        <end position="757"/>
    </location>
</feature>
<sequence length="757" mass="82617">MSLTDKLARERRGRLAAERMLELKSRELMAANRKLSDHALKLSDTIIAQREVVATTRAQAHALKEEAETMKGVAQETRANLEKAEKAATIAERRLWDSVETVTDGFAVFDAEDRLVAANSAWLSLFEGLESMAPGITYMDLLRLAVEEGLVDPGEANPGDWITSMLDRWDTETIPDITIRLFDGRYLRLHDRRSANGDMVCLGIDITHNMRQQRELKKARDAAEAATRAKSAFLAKMSHELRTPMNGVVGMADLLLDTSIDEEQALFIRTIRNSGEALLEIINDVLDFSRAEAERLELYPARFDLEAMLCEVVTLSMPVARERGLDLMLDYAPNAPVMVTADPKRLRQVVVNLLGNAIKFTETGYVRIEVRAAPPRAEGEPWSLRIAVEDTGIGIPPELQEHIFGQFNQVQDEGNRRFEGTGLGLAITRQLVELMGGRIGLRSQPGQGTTFTLELSFPAEAPCTPVGRWPEGRAPRVIVATSTRAGADTARHRSEVVGLEVELARTPDLLHALIESGPEPDLLVIDGAFLGEDPAGLVRGLRAVLPRSQIACILRHGKAAVRQALAGTGVDHMVTYPYRNADIAAVMATLPAVPLRFSAQEAALPAPRPAPARVMRVLAAEDNKTNRLVFAAMLKGLALELSFAENGAEAVDLYRTTRPDLVFMDISMPEMDGKAATRAIRALEAEHGWPRVPVVAMTAHAMAGDAEAILAAGLDHYLAKPLKKQLIHEQLAIHAPEGAEPFGPAQATAETGAARAG</sequence>
<dbReference type="InterPro" id="IPR004358">
    <property type="entry name" value="Sig_transdc_His_kin-like_C"/>
</dbReference>
<dbReference type="STRING" id="1217970.SAMN05444002_3109"/>
<dbReference type="GO" id="GO:0016020">
    <property type="term" value="C:membrane"/>
    <property type="evidence" value="ECO:0007669"/>
    <property type="project" value="UniProtKB-SubCell"/>
</dbReference>
<dbReference type="FunFam" id="3.30.565.10:FF:000010">
    <property type="entry name" value="Sensor histidine kinase RcsC"/>
    <property type="match status" value="1"/>
</dbReference>
<feature type="domain" description="Histidine kinase" evidence="15">
    <location>
        <begin position="236"/>
        <end position="459"/>
    </location>
</feature>
<dbReference type="PROSITE" id="PS50110">
    <property type="entry name" value="RESPONSE_REGULATORY"/>
    <property type="match status" value="1"/>
</dbReference>
<evidence type="ECO:0000256" key="11">
    <source>
        <dbReference type="ARBA" id="ARBA00023306"/>
    </source>
</evidence>
<keyword evidence="5" id="KW-0808">Transferase</keyword>
<dbReference type="SMART" id="SM00448">
    <property type="entry name" value="REC"/>
    <property type="match status" value="1"/>
</dbReference>
<keyword evidence="6" id="KW-0547">Nucleotide-binding</keyword>
<evidence type="ECO:0000256" key="13">
    <source>
        <dbReference type="SAM" id="Coils"/>
    </source>
</evidence>
<feature type="region of interest" description="Disordered" evidence="14">
    <location>
        <begin position="738"/>
        <end position="757"/>
    </location>
</feature>
<dbReference type="EC" id="2.7.13.3" evidence="3"/>
<dbReference type="InterPro" id="IPR005467">
    <property type="entry name" value="His_kinase_dom"/>
</dbReference>
<evidence type="ECO:0000256" key="12">
    <source>
        <dbReference type="PROSITE-ProRule" id="PRU00169"/>
    </source>
</evidence>
<evidence type="ECO:0000256" key="3">
    <source>
        <dbReference type="ARBA" id="ARBA00012438"/>
    </source>
</evidence>
<dbReference type="PROSITE" id="PS50109">
    <property type="entry name" value="HIS_KIN"/>
    <property type="match status" value="1"/>
</dbReference>
<comment type="subcellular location">
    <subcellularLocation>
        <location evidence="2">Membrane</location>
    </subcellularLocation>
</comment>
<dbReference type="CDD" id="cd00082">
    <property type="entry name" value="HisKA"/>
    <property type="match status" value="1"/>
</dbReference>
<evidence type="ECO:0000256" key="1">
    <source>
        <dbReference type="ARBA" id="ARBA00000085"/>
    </source>
</evidence>
<dbReference type="Pfam" id="PF00072">
    <property type="entry name" value="Response_reg"/>
    <property type="match status" value="1"/>
</dbReference>
<dbReference type="Gene3D" id="3.30.450.20">
    <property type="entry name" value="PAS domain"/>
    <property type="match status" value="1"/>
</dbReference>
<dbReference type="SMART" id="SM00388">
    <property type="entry name" value="HisKA"/>
    <property type="match status" value="1"/>
</dbReference>
<dbReference type="Gene3D" id="3.40.50.2300">
    <property type="match status" value="1"/>
</dbReference>
<dbReference type="InterPro" id="IPR003594">
    <property type="entry name" value="HATPase_dom"/>
</dbReference>
<proteinExistence type="predicted"/>
<dbReference type="PANTHER" id="PTHR45339:SF1">
    <property type="entry name" value="HYBRID SIGNAL TRANSDUCTION HISTIDINE KINASE J"/>
    <property type="match status" value="1"/>
</dbReference>
<dbReference type="InterPro" id="IPR001789">
    <property type="entry name" value="Sig_transdc_resp-reg_receiver"/>
</dbReference>